<feature type="domain" description="N-acetyltransferase" evidence="1">
    <location>
        <begin position="5"/>
        <end position="150"/>
    </location>
</feature>
<dbReference type="Gene3D" id="3.40.630.30">
    <property type="match status" value="1"/>
</dbReference>
<reference evidence="2 3" key="1">
    <citation type="submission" date="2022-10" db="EMBL/GenBank/DDBJ databases">
        <title>Aestuariibacter sp. AA17 isolated from Montipora capitata coral fragment.</title>
        <authorList>
            <person name="Emsley S.A."/>
            <person name="Pfannmuller K.M."/>
            <person name="Loughran R.M."/>
            <person name="Shlafstein M."/>
            <person name="Papke E."/>
            <person name="Saw J.H."/>
            <person name="Ushijima B."/>
            <person name="Videau P."/>
        </authorList>
    </citation>
    <scope>NUCLEOTIDE SEQUENCE [LARGE SCALE GENOMIC DNA]</scope>
    <source>
        <strain evidence="2 3">AA17</strain>
    </source>
</reference>
<dbReference type="PROSITE" id="PS51186">
    <property type="entry name" value="GNAT"/>
    <property type="match status" value="1"/>
</dbReference>
<dbReference type="EMBL" id="JAOWKX010000001">
    <property type="protein sequence ID" value="MCV2883683.1"/>
    <property type="molecule type" value="Genomic_DNA"/>
</dbReference>
<dbReference type="InterPro" id="IPR016181">
    <property type="entry name" value="Acyl_CoA_acyltransferase"/>
</dbReference>
<dbReference type="CDD" id="cd04301">
    <property type="entry name" value="NAT_SF"/>
    <property type="match status" value="1"/>
</dbReference>
<keyword evidence="3" id="KW-1185">Reference proteome</keyword>
<evidence type="ECO:0000259" key="1">
    <source>
        <dbReference type="PROSITE" id="PS51186"/>
    </source>
</evidence>
<gene>
    <name evidence="2" type="ORF">OE749_03075</name>
</gene>
<dbReference type="SUPFAM" id="SSF55729">
    <property type="entry name" value="Acyl-CoA N-acyltransferases (Nat)"/>
    <property type="match status" value="1"/>
</dbReference>
<dbReference type="RefSeq" id="WP_263710879.1">
    <property type="nucleotide sequence ID" value="NZ_JAOWKX010000001.1"/>
</dbReference>
<protein>
    <submittedName>
        <fullName evidence="2">GNAT family N-acetyltransferase</fullName>
    </submittedName>
</protein>
<dbReference type="InterPro" id="IPR000182">
    <property type="entry name" value="GNAT_dom"/>
</dbReference>
<name>A0ABT3A4Q9_9ALTE</name>
<dbReference type="Pfam" id="PF00583">
    <property type="entry name" value="Acetyltransf_1"/>
    <property type="match status" value="1"/>
</dbReference>
<comment type="caution">
    <text evidence="2">The sequence shown here is derived from an EMBL/GenBank/DDBJ whole genome shotgun (WGS) entry which is preliminary data.</text>
</comment>
<proteinExistence type="predicted"/>
<dbReference type="Proteomes" id="UP001652504">
    <property type="component" value="Unassembled WGS sequence"/>
</dbReference>
<accession>A0ABT3A4Q9</accession>
<evidence type="ECO:0000313" key="3">
    <source>
        <dbReference type="Proteomes" id="UP001652504"/>
    </source>
</evidence>
<organism evidence="2 3">
    <name type="scientific">Fluctibacter corallii</name>
    <dbReference type="NCBI Taxonomy" id="2984329"/>
    <lineage>
        <taxon>Bacteria</taxon>
        <taxon>Pseudomonadati</taxon>
        <taxon>Pseudomonadota</taxon>
        <taxon>Gammaproteobacteria</taxon>
        <taxon>Alteromonadales</taxon>
        <taxon>Alteromonadaceae</taxon>
        <taxon>Fluctibacter</taxon>
    </lineage>
</organism>
<evidence type="ECO:0000313" key="2">
    <source>
        <dbReference type="EMBL" id="MCV2883683.1"/>
    </source>
</evidence>
<sequence length="156" mass="17670">MANIEKLKHCLPEVAEQIYSLFQRAYRIEAEVVDCDEQYFPPLLRSQQDIQRASTAFYGLYLADRIAGIVEMNVELGALDIESLVVSPEYFRQGVAGSMLTFALGEFEYRRARVETAAANMPAIALYKKYGFIEYKTWTPSHGVKKVALEIISSCN</sequence>